<dbReference type="EMBL" id="DS022243">
    <property type="protein sequence ID" value="EWG38426.1"/>
    <property type="molecule type" value="Genomic_DNA"/>
</dbReference>
<evidence type="ECO:0000313" key="1">
    <source>
        <dbReference type="EMBL" id="EWG38426.1"/>
    </source>
</evidence>
<dbReference type="Proteomes" id="UP000009096">
    <property type="component" value="Chromosome 6"/>
</dbReference>
<proteinExistence type="predicted"/>
<evidence type="ECO:0000313" key="2">
    <source>
        <dbReference type="Proteomes" id="UP000009096"/>
    </source>
</evidence>
<dbReference type="EMBL" id="CM000583">
    <property type="protein sequence ID" value="EWG38426.1"/>
    <property type="molecule type" value="Genomic_DNA"/>
</dbReference>
<organism evidence="1 2">
    <name type="scientific">Gibberella moniliformis (strain M3125 / FGSC 7600)</name>
    <name type="common">Maize ear and stalk rot fungus</name>
    <name type="synonym">Fusarium verticillioides</name>
    <dbReference type="NCBI Taxonomy" id="334819"/>
    <lineage>
        <taxon>Eukaryota</taxon>
        <taxon>Fungi</taxon>
        <taxon>Dikarya</taxon>
        <taxon>Ascomycota</taxon>
        <taxon>Pezizomycotina</taxon>
        <taxon>Sordariomycetes</taxon>
        <taxon>Hypocreomycetidae</taxon>
        <taxon>Hypocreales</taxon>
        <taxon>Nectriaceae</taxon>
        <taxon>Fusarium</taxon>
        <taxon>Fusarium fujikuroi species complex</taxon>
    </lineage>
</organism>
<dbReference type="GeneID" id="30071766"/>
<sequence>MGDVSATAKYKSLNKAALALALHLSGYILGSFPGYETAWQGFFLTESDIIGTEKDITGELKIHCNDCSKPIVWKTEVSHGKFVIVTLQFS</sequence>
<protein>
    <submittedName>
        <fullName evidence="1">Uncharacterized protein</fullName>
    </submittedName>
</protein>
<dbReference type="VEuPathDB" id="FungiDB:FVEG_14890"/>
<dbReference type="RefSeq" id="XP_018744617.1">
    <property type="nucleotide sequence ID" value="XM_018903925.1"/>
</dbReference>
<gene>
    <name evidence="1" type="ORF">FVEG_14890</name>
</gene>
<name>W7LIS8_GIBM7</name>
<accession>W7LIS8</accession>
<keyword evidence="2" id="KW-1185">Reference proteome</keyword>
<dbReference type="KEGG" id="fvr:FVEG_14890"/>
<dbReference type="AlphaFoldDB" id="W7LIS8"/>
<reference evidence="1 2" key="1">
    <citation type="journal article" date="2010" name="Nature">
        <title>Comparative genomics reveals mobile pathogenicity chromosomes in Fusarium.</title>
        <authorList>
            <person name="Ma L.J."/>
            <person name="van der Does H.C."/>
            <person name="Borkovich K.A."/>
            <person name="Coleman J.J."/>
            <person name="Daboussi M.J."/>
            <person name="Di Pietro A."/>
            <person name="Dufresne M."/>
            <person name="Freitag M."/>
            <person name="Grabherr M."/>
            <person name="Henrissat B."/>
            <person name="Houterman P.M."/>
            <person name="Kang S."/>
            <person name="Shim W.B."/>
            <person name="Woloshuk C."/>
            <person name="Xie X."/>
            <person name="Xu J.R."/>
            <person name="Antoniw J."/>
            <person name="Baker S.E."/>
            <person name="Bluhm B.H."/>
            <person name="Breakspear A."/>
            <person name="Brown D.W."/>
            <person name="Butchko R.A."/>
            <person name="Chapman S."/>
            <person name="Coulson R."/>
            <person name="Coutinho P.M."/>
            <person name="Danchin E.G."/>
            <person name="Diener A."/>
            <person name="Gale L.R."/>
            <person name="Gardiner D.M."/>
            <person name="Goff S."/>
            <person name="Hammond-Kosack K.E."/>
            <person name="Hilburn K."/>
            <person name="Hua-Van A."/>
            <person name="Jonkers W."/>
            <person name="Kazan K."/>
            <person name="Kodira C.D."/>
            <person name="Koehrsen M."/>
            <person name="Kumar L."/>
            <person name="Lee Y.H."/>
            <person name="Li L."/>
            <person name="Manners J.M."/>
            <person name="Miranda-Saavedra D."/>
            <person name="Mukherjee M."/>
            <person name="Park G."/>
            <person name="Park J."/>
            <person name="Park S.Y."/>
            <person name="Proctor R.H."/>
            <person name="Regev A."/>
            <person name="Ruiz-Roldan M.C."/>
            <person name="Sain D."/>
            <person name="Sakthikumar S."/>
            <person name="Sykes S."/>
            <person name="Schwartz D.C."/>
            <person name="Turgeon B.G."/>
            <person name="Wapinski I."/>
            <person name="Yoder O."/>
            <person name="Young S."/>
            <person name="Zeng Q."/>
            <person name="Zhou S."/>
            <person name="Galagan J."/>
            <person name="Cuomo C.A."/>
            <person name="Kistler H.C."/>
            <person name="Rep M."/>
        </authorList>
    </citation>
    <scope>NUCLEOTIDE SEQUENCE [LARGE SCALE GENOMIC DNA]</scope>
    <source>
        <strain evidence="2">M3125 / FGSC 7600</strain>
    </source>
</reference>